<evidence type="ECO:0008006" key="4">
    <source>
        <dbReference type="Google" id="ProtNLM"/>
    </source>
</evidence>
<dbReference type="RefSeq" id="WP_160843097.1">
    <property type="nucleotide sequence ID" value="NZ_WVHT01000001.1"/>
</dbReference>
<feature type="transmembrane region" description="Helical" evidence="1">
    <location>
        <begin position="98"/>
        <end position="117"/>
    </location>
</feature>
<dbReference type="EMBL" id="WVHT01000001">
    <property type="protein sequence ID" value="MXV49935.1"/>
    <property type="molecule type" value="Genomic_DNA"/>
</dbReference>
<evidence type="ECO:0000256" key="1">
    <source>
        <dbReference type="SAM" id="Phobius"/>
    </source>
</evidence>
<gene>
    <name evidence="2" type="ORF">GS399_03050</name>
</gene>
<sequence length="209" mass="23944">MKLSLKFLLILNCIIQLSLMLISDKWILTNSFYASAIAEWNAGSIENIFPDEQLKWLIYSVAILLNLAKCLLLAALFYSGFKLAGCRISFRQGTEAVLLADMIFLVPAALKVAWFLIHPPSGFNEWQNSYPLSLLSLVDPARLDMMWLYPLRILNAFELLYLLVLAFLFKRDTMSDYNTSLRIILKTYLPLLILWTGMTMIYTVKVSTL</sequence>
<feature type="transmembrane region" description="Helical" evidence="1">
    <location>
        <begin position="181"/>
        <end position="204"/>
    </location>
</feature>
<proteinExistence type="predicted"/>
<dbReference type="AlphaFoldDB" id="A0A7K1Y5T6"/>
<feature type="transmembrane region" description="Helical" evidence="1">
    <location>
        <begin position="147"/>
        <end position="169"/>
    </location>
</feature>
<evidence type="ECO:0000313" key="2">
    <source>
        <dbReference type="EMBL" id="MXV49935.1"/>
    </source>
</evidence>
<dbReference type="Proteomes" id="UP000466586">
    <property type="component" value="Unassembled WGS sequence"/>
</dbReference>
<keyword evidence="1" id="KW-1133">Transmembrane helix</keyword>
<organism evidence="2 3">
    <name type="scientific">Hufsiella arboris</name>
    <dbReference type="NCBI Taxonomy" id="2695275"/>
    <lineage>
        <taxon>Bacteria</taxon>
        <taxon>Pseudomonadati</taxon>
        <taxon>Bacteroidota</taxon>
        <taxon>Sphingobacteriia</taxon>
        <taxon>Sphingobacteriales</taxon>
        <taxon>Sphingobacteriaceae</taxon>
        <taxon>Hufsiella</taxon>
    </lineage>
</organism>
<feature type="transmembrane region" description="Helical" evidence="1">
    <location>
        <begin position="7"/>
        <end position="23"/>
    </location>
</feature>
<name>A0A7K1Y5T6_9SPHI</name>
<keyword evidence="3" id="KW-1185">Reference proteome</keyword>
<evidence type="ECO:0000313" key="3">
    <source>
        <dbReference type="Proteomes" id="UP000466586"/>
    </source>
</evidence>
<reference evidence="2 3" key="1">
    <citation type="submission" date="2019-11" db="EMBL/GenBank/DDBJ databases">
        <title>Pedobacter sp. HMF7647 Genome sequencing and assembly.</title>
        <authorList>
            <person name="Kang H."/>
            <person name="Kim H."/>
            <person name="Joh K."/>
        </authorList>
    </citation>
    <scope>NUCLEOTIDE SEQUENCE [LARGE SCALE GENOMIC DNA]</scope>
    <source>
        <strain evidence="2 3">HMF7647</strain>
    </source>
</reference>
<keyword evidence="1" id="KW-0472">Membrane</keyword>
<comment type="caution">
    <text evidence="2">The sequence shown here is derived from an EMBL/GenBank/DDBJ whole genome shotgun (WGS) entry which is preliminary data.</text>
</comment>
<feature type="transmembrane region" description="Helical" evidence="1">
    <location>
        <begin position="56"/>
        <end position="78"/>
    </location>
</feature>
<protein>
    <recommendedName>
        <fullName evidence="4">Yip1 domain-containing protein</fullName>
    </recommendedName>
</protein>
<keyword evidence="1" id="KW-0812">Transmembrane</keyword>
<accession>A0A7K1Y5T6</accession>